<accession>A0A7W3JIV3</accession>
<dbReference type="Proteomes" id="UP000522688">
    <property type="component" value="Unassembled WGS sequence"/>
</dbReference>
<dbReference type="PANTHER" id="PTHR43032:SF2">
    <property type="entry name" value="BLL0505 PROTEIN"/>
    <property type="match status" value="1"/>
</dbReference>
<dbReference type="CDD" id="cd00321">
    <property type="entry name" value="SO_family_Moco"/>
    <property type="match status" value="1"/>
</dbReference>
<dbReference type="SUPFAM" id="SSF56524">
    <property type="entry name" value="Oxidoreductase molybdopterin-binding domain"/>
    <property type="match status" value="1"/>
</dbReference>
<dbReference type="OrthoDB" id="5241952at2"/>
<evidence type="ECO:0000256" key="2">
    <source>
        <dbReference type="SAM" id="Phobius"/>
    </source>
</evidence>
<keyword evidence="2" id="KW-0812">Transmembrane</keyword>
<evidence type="ECO:0000313" key="7">
    <source>
        <dbReference type="Proteomes" id="UP000522688"/>
    </source>
</evidence>
<evidence type="ECO:0000256" key="1">
    <source>
        <dbReference type="SAM" id="MobiDB-lite"/>
    </source>
</evidence>
<dbReference type="EMBL" id="JACGWW010000002">
    <property type="protein sequence ID" value="MBA8813586.1"/>
    <property type="molecule type" value="Genomic_DNA"/>
</dbReference>
<evidence type="ECO:0000313" key="5">
    <source>
        <dbReference type="EMBL" id="MBA8813586.1"/>
    </source>
</evidence>
<dbReference type="Gene3D" id="3.90.420.10">
    <property type="entry name" value="Oxidoreductase, molybdopterin-binding domain"/>
    <property type="match status" value="1"/>
</dbReference>
<protein>
    <submittedName>
        <fullName evidence="5">DMSO/TMAO reductase YedYZ molybdopterin-dependent catalytic subunit</fullName>
    </submittedName>
    <submittedName>
        <fullName evidence="4">Molybdopterin-binding protein</fullName>
    </submittedName>
</protein>
<feature type="transmembrane region" description="Helical" evidence="2">
    <location>
        <begin position="110"/>
        <end position="129"/>
    </location>
</feature>
<keyword evidence="2" id="KW-0472">Membrane</keyword>
<dbReference type="RefSeq" id="WP_146856511.1">
    <property type="nucleotide sequence ID" value="NZ_BAAAHR010000008.1"/>
</dbReference>
<keyword evidence="6" id="KW-1185">Reference proteome</keyword>
<feature type="transmembrane region" description="Helical" evidence="2">
    <location>
        <begin position="65"/>
        <end position="89"/>
    </location>
</feature>
<dbReference type="PANTHER" id="PTHR43032">
    <property type="entry name" value="PROTEIN-METHIONINE-SULFOXIDE REDUCTASE"/>
    <property type="match status" value="1"/>
</dbReference>
<feature type="transmembrane region" description="Helical" evidence="2">
    <location>
        <begin position="141"/>
        <end position="159"/>
    </location>
</feature>
<comment type="caution">
    <text evidence="5">The sequence shown here is derived from an EMBL/GenBank/DDBJ whole genome shotgun (WGS) entry which is preliminary data.</text>
</comment>
<sequence>MRSLLFTLRHAATSPTRNARTATVLGRLLGLAFLVCLLTGLYSHFLQEPADWMRFPTRPVWLYQVSQGVHITAGIACIPLLFGKLHAVFPQLFQYPPVRHPVQVLERASIALFVAASVLQLVTGLLNTFQYYPWPFPFRQVHFALSFVIIGSLAIHIAVKLPLITRYWRARDSYDADGVFVEPHGDLDPAQAEFVATRELSARRSRQEARVASDTGTAPPRPRGVVGRVTHWIDTAHEGDDDPRRTRLSRRGFFGAIGVATGGAVVLTAGQSFTALEPFNAFAPRQRGIGPNDLPINRTAAAAKVLESAMAPDWRLTVSNGDRSLAFSADDLTAMTQNDEALPISCVEGWSQTGRWRGVRLVDLMAMVDAPSDARLRFTSLEERGGYRVMLMGSEYATDPLTLVALELNGERLSIDHGYPARVIAPGRPGVLQTKWLTTIEVIR</sequence>
<dbReference type="Proteomes" id="UP000321154">
    <property type="component" value="Unassembled WGS sequence"/>
</dbReference>
<dbReference type="SUPFAM" id="SSF81342">
    <property type="entry name" value="Transmembrane di-heme cytochromes"/>
    <property type="match status" value="1"/>
</dbReference>
<evidence type="ECO:0000259" key="3">
    <source>
        <dbReference type="Pfam" id="PF00174"/>
    </source>
</evidence>
<name>A0A7W3JIV3_9MICO</name>
<feature type="transmembrane region" description="Helical" evidence="2">
    <location>
        <begin position="24"/>
        <end position="45"/>
    </location>
</feature>
<dbReference type="InterPro" id="IPR000572">
    <property type="entry name" value="OxRdtase_Mopterin-bd_dom"/>
</dbReference>
<reference evidence="4 6" key="1">
    <citation type="submission" date="2019-07" db="EMBL/GenBank/DDBJ databases">
        <title>Whole genome shotgun sequence of Frigoribacterium faeni NBRC 103066.</title>
        <authorList>
            <person name="Hosoyama A."/>
            <person name="Uohara A."/>
            <person name="Ohji S."/>
            <person name="Ichikawa N."/>
        </authorList>
    </citation>
    <scope>NUCLEOTIDE SEQUENCE [LARGE SCALE GENOMIC DNA]</scope>
    <source>
        <strain evidence="4 6">NBRC 103066</strain>
    </source>
</reference>
<organism evidence="5 7">
    <name type="scientific">Frigoribacterium faeni</name>
    <dbReference type="NCBI Taxonomy" id="145483"/>
    <lineage>
        <taxon>Bacteria</taxon>
        <taxon>Bacillati</taxon>
        <taxon>Actinomycetota</taxon>
        <taxon>Actinomycetes</taxon>
        <taxon>Micrococcales</taxon>
        <taxon>Microbacteriaceae</taxon>
        <taxon>Frigoribacterium</taxon>
    </lineage>
</organism>
<dbReference type="AlphaFoldDB" id="A0A7W3JIV3"/>
<feature type="domain" description="Oxidoreductase molybdopterin-binding" evidence="3">
    <location>
        <begin position="311"/>
        <end position="443"/>
    </location>
</feature>
<dbReference type="GO" id="GO:0016020">
    <property type="term" value="C:membrane"/>
    <property type="evidence" value="ECO:0007669"/>
    <property type="project" value="InterPro"/>
</dbReference>
<dbReference type="EMBL" id="BJUV01000029">
    <property type="protein sequence ID" value="GEK84175.1"/>
    <property type="molecule type" value="Genomic_DNA"/>
</dbReference>
<feature type="region of interest" description="Disordered" evidence="1">
    <location>
        <begin position="205"/>
        <end position="225"/>
    </location>
</feature>
<evidence type="ECO:0000313" key="4">
    <source>
        <dbReference type="EMBL" id="GEK84175.1"/>
    </source>
</evidence>
<gene>
    <name evidence="5" type="ORF">FB463_001835</name>
    <name evidence="4" type="ORF">FFA01_24840</name>
</gene>
<feature type="transmembrane region" description="Helical" evidence="2">
    <location>
        <begin position="253"/>
        <end position="276"/>
    </location>
</feature>
<dbReference type="GO" id="GO:0022904">
    <property type="term" value="P:respiratory electron transport chain"/>
    <property type="evidence" value="ECO:0007669"/>
    <property type="project" value="InterPro"/>
</dbReference>
<proteinExistence type="predicted"/>
<dbReference type="Pfam" id="PF00174">
    <property type="entry name" value="Oxidored_molyb"/>
    <property type="match status" value="1"/>
</dbReference>
<dbReference type="InterPro" id="IPR036374">
    <property type="entry name" value="OxRdtase_Mopterin-bd_sf"/>
</dbReference>
<reference evidence="5 7" key="2">
    <citation type="submission" date="2020-07" db="EMBL/GenBank/DDBJ databases">
        <title>Sequencing the genomes of 1000 actinobacteria strains.</title>
        <authorList>
            <person name="Klenk H.-P."/>
        </authorList>
    </citation>
    <scope>NUCLEOTIDE SEQUENCE [LARGE SCALE GENOMIC DNA]</scope>
    <source>
        <strain evidence="5 7">DSM 10309</strain>
    </source>
</reference>
<keyword evidence="2" id="KW-1133">Transmembrane helix</keyword>
<evidence type="ECO:0000313" key="6">
    <source>
        <dbReference type="Proteomes" id="UP000321154"/>
    </source>
</evidence>
<dbReference type="InterPro" id="IPR016174">
    <property type="entry name" value="Di-haem_cyt_TM"/>
</dbReference>